<keyword evidence="5" id="KW-0479">Metal-binding</keyword>
<protein>
    <recommendedName>
        <fullName evidence="3">CRISPR-associated exonuclease Cas4</fullName>
        <ecNumber evidence="2">3.1.12.1</ecNumber>
    </recommendedName>
</protein>
<evidence type="ECO:0000256" key="3">
    <source>
        <dbReference type="ARBA" id="ARBA00020049"/>
    </source>
</evidence>
<evidence type="ECO:0000256" key="5">
    <source>
        <dbReference type="ARBA" id="ARBA00022723"/>
    </source>
</evidence>
<keyword evidence="10" id="KW-0051">Antiviral defense</keyword>
<gene>
    <name evidence="14" type="ORF">S01H1_68032</name>
</gene>
<dbReference type="GO" id="GO:0051536">
    <property type="term" value="F:iron-sulfur cluster binding"/>
    <property type="evidence" value="ECO:0007669"/>
    <property type="project" value="UniProtKB-KW"/>
</dbReference>
<comment type="similarity">
    <text evidence="1">Belongs to the CRISPR-associated exonuclease Cas4 family.</text>
</comment>
<dbReference type="EC" id="3.1.12.1" evidence="2"/>
<dbReference type="PANTHER" id="PTHR36531">
    <property type="entry name" value="CRISPR-ASSOCIATED EXONUCLEASE CAS4"/>
    <property type="match status" value="1"/>
</dbReference>
<evidence type="ECO:0000256" key="7">
    <source>
        <dbReference type="ARBA" id="ARBA00022839"/>
    </source>
</evidence>
<dbReference type="InterPro" id="IPR013343">
    <property type="entry name" value="CRISPR-assoc_prot_Cas4"/>
</dbReference>
<feature type="non-terminal residue" evidence="14">
    <location>
        <position position="1"/>
    </location>
</feature>
<evidence type="ECO:0000256" key="10">
    <source>
        <dbReference type="ARBA" id="ARBA00023118"/>
    </source>
</evidence>
<comment type="catalytic activity">
    <reaction evidence="12">
        <text>exonucleolytic cleavage in the 5'- to 3'-direction to yield nucleoside 3'-phosphates.</text>
        <dbReference type="EC" id="3.1.12.1"/>
    </reaction>
</comment>
<evidence type="ECO:0000313" key="14">
    <source>
        <dbReference type="EMBL" id="GAG29371.1"/>
    </source>
</evidence>
<dbReference type="PANTHER" id="PTHR36531:SF2">
    <property type="entry name" value="CRISPR-ASSOCIATED EXONUCLEASE CAS4"/>
    <property type="match status" value="1"/>
</dbReference>
<keyword evidence="6" id="KW-0378">Hydrolase</keyword>
<evidence type="ECO:0000256" key="11">
    <source>
        <dbReference type="ARBA" id="ARBA00023211"/>
    </source>
</evidence>
<dbReference type="Pfam" id="PF12705">
    <property type="entry name" value="PDDEXK_1"/>
    <property type="match status" value="1"/>
</dbReference>
<proteinExistence type="inferred from homology"/>
<accession>X0XX60</accession>
<dbReference type="NCBIfam" id="TIGR00372">
    <property type="entry name" value="cas4"/>
    <property type="match status" value="1"/>
</dbReference>
<organism evidence="14">
    <name type="scientific">marine sediment metagenome</name>
    <dbReference type="NCBI Taxonomy" id="412755"/>
    <lineage>
        <taxon>unclassified sequences</taxon>
        <taxon>metagenomes</taxon>
        <taxon>ecological metagenomes</taxon>
    </lineage>
</organism>
<dbReference type="InterPro" id="IPR051827">
    <property type="entry name" value="Cas4_exonuclease"/>
</dbReference>
<sequence>CYVTELVKCSRKAYLDRITPPEYDDETLRRFKAGDILEDGFTNMLRQIPGIYIIGTQWRAYYEDDKVTVHGRIDILAQHNNQEIVAHEVKSAKDHPWSGEPYLTHRQQLQFYMGATGLEYGEINYISKKALVYGDKNIDERFLVEQDPKTFQYLIKKAHILIDALDTEMEPEPNPQEEWECGYCGHKEGCPLFAEEDEDSDSS</sequence>
<reference evidence="14" key="1">
    <citation type="journal article" date="2014" name="Front. Microbiol.">
        <title>High frequency of phylogenetically diverse reductive dehalogenase-homologous genes in deep subseafloor sedimentary metagenomes.</title>
        <authorList>
            <person name="Kawai M."/>
            <person name="Futagami T."/>
            <person name="Toyoda A."/>
            <person name="Takaki Y."/>
            <person name="Nishi S."/>
            <person name="Hori S."/>
            <person name="Arai W."/>
            <person name="Tsubouchi T."/>
            <person name="Morono Y."/>
            <person name="Uchiyama I."/>
            <person name="Ito T."/>
            <person name="Fujiyama A."/>
            <person name="Inagaki F."/>
            <person name="Takami H."/>
        </authorList>
    </citation>
    <scope>NUCLEOTIDE SEQUENCE</scope>
    <source>
        <strain evidence="14">Expedition CK06-06</strain>
    </source>
</reference>
<keyword evidence="7" id="KW-0269">Exonuclease</keyword>
<evidence type="ECO:0000259" key="13">
    <source>
        <dbReference type="Pfam" id="PF12705"/>
    </source>
</evidence>
<name>X0XX60_9ZZZZ</name>
<evidence type="ECO:0000256" key="12">
    <source>
        <dbReference type="ARBA" id="ARBA00033996"/>
    </source>
</evidence>
<dbReference type="EMBL" id="BARS01045094">
    <property type="protein sequence ID" value="GAG29371.1"/>
    <property type="molecule type" value="Genomic_DNA"/>
</dbReference>
<evidence type="ECO:0000256" key="2">
    <source>
        <dbReference type="ARBA" id="ARBA00012768"/>
    </source>
</evidence>
<dbReference type="InterPro" id="IPR038726">
    <property type="entry name" value="PDDEXK_AddAB-type"/>
</dbReference>
<dbReference type="GO" id="GO:0004527">
    <property type="term" value="F:exonuclease activity"/>
    <property type="evidence" value="ECO:0007669"/>
    <property type="project" value="UniProtKB-KW"/>
</dbReference>
<dbReference type="Gene3D" id="3.90.320.10">
    <property type="match status" value="1"/>
</dbReference>
<dbReference type="InterPro" id="IPR011604">
    <property type="entry name" value="PDDEXK-like_dom_sf"/>
</dbReference>
<comment type="caution">
    <text evidence="14">The sequence shown here is derived from an EMBL/GenBank/DDBJ whole genome shotgun (WGS) entry which is preliminary data.</text>
</comment>
<evidence type="ECO:0000256" key="4">
    <source>
        <dbReference type="ARBA" id="ARBA00022722"/>
    </source>
</evidence>
<feature type="domain" description="PD-(D/E)XK endonuclease-like" evidence="13">
    <location>
        <begin position="41"/>
        <end position="191"/>
    </location>
</feature>
<keyword evidence="11" id="KW-0464">Manganese</keyword>
<keyword evidence="4" id="KW-0540">Nuclease</keyword>
<dbReference type="AlphaFoldDB" id="X0XX60"/>
<evidence type="ECO:0000256" key="6">
    <source>
        <dbReference type="ARBA" id="ARBA00022801"/>
    </source>
</evidence>
<keyword evidence="8" id="KW-0408">Iron</keyword>
<evidence type="ECO:0000256" key="9">
    <source>
        <dbReference type="ARBA" id="ARBA00023014"/>
    </source>
</evidence>
<evidence type="ECO:0000256" key="8">
    <source>
        <dbReference type="ARBA" id="ARBA00023004"/>
    </source>
</evidence>
<dbReference type="GO" id="GO:0051607">
    <property type="term" value="P:defense response to virus"/>
    <property type="evidence" value="ECO:0007669"/>
    <property type="project" value="UniProtKB-KW"/>
</dbReference>
<keyword evidence="9" id="KW-0411">Iron-sulfur</keyword>
<dbReference type="GO" id="GO:0046872">
    <property type="term" value="F:metal ion binding"/>
    <property type="evidence" value="ECO:0007669"/>
    <property type="project" value="UniProtKB-KW"/>
</dbReference>
<evidence type="ECO:0000256" key="1">
    <source>
        <dbReference type="ARBA" id="ARBA00009189"/>
    </source>
</evidence>